<reference evidence="1 2" key="1">
    <citation type="journal article" date="2013" name="Genome Announc.">
        <title>Genome Sequence of Staphylococcus massiliensis Strain S46, Isolated from the Surface of Healthy Human Skin.</title>
        <authorList>
            <person name="Srivastav R."/>
            <person name="Singh A."/>
            <person name="Jangir P.K."/>
            <person name="Kumari C."/>
            <person name="Muduli S."/>
            <person name="Sharma R."/>
        </authorList>
    </citation>
    <scope>NUCLEOTIDE SEQUENCE [LARGE SCALE GENOMIC DNA]</scope>
    <source>
        <strain evidence="1 2">S46</strain>
    </source>
</reference>
<dbReference type="EMBL" id="AMSQ01000005">
    <property type="protein sequence ID" value="EKU49038.1"/>
    <property type="molecule type" value="Genomic_DNA"/>
</dbReference>
<accession>K9ANR9</accession>
<gene>
    <name evidence="1" type="ORF">C273_04515</name>
</gene>
<dbReference type="Pfam" id="PF13279">
    <property type="entry name" value="4HBT_2"/>
    <property type="match status" value="1"/>
</dbReference>
<dbReference type="Gene3D" id="3.10.129.10">
    <property type="entry name" value="Hotdog Thioesterase"/>
    <property type="match status" value="1"/>
</dbReference>
<proteinExistence type="predicted"/>
<protein>
    <recommendedName>
        <fullName evidence="3">Thioesterase</fullName>
    </recommendedName>
</protein>
<dbReference type="AlphaFoldDB" id="K9ANR9"/>
<dbReference type="OrthoDB" id="6117985at2"/>
<dbReference type="InterPro" id="IPR029069">
    <property type="entry name" value="HotDog_dom_sf"/>
</dbReference>
<evidence type="ECO:0008006" key="3">
    <source>
        <dbReference type="Google" id="ProtNLM"/>
    </source>
</evidence>
<organism evidence="1 2">
    <name type="scientific">Staphylococcus massiliensis S46</name>
    <dbReference type="NCBI Taxonomy" id="1229783"/>
    <lineage>
        <taxon>Bacteria</taxon>
        <taxon>Bacillati</taxon>
        <taxon>Bacillota</taxon>
        <taxon>Bacilli</taxon>
        <taxon>Bacillales</taxon>
        <taxon>Staphylococcaceae</taxon>
        <taxon>Staphylococcus</taxon>
    </lineage>
</organism>
<dbReference type="RefSeq" id="WP_009382929.1">
    <property type="nucleotide sequence ID" value="NZ_AMSQ01000005.1"/>
</dbReference>
<evidence type="ECO:0000313" key="2">
    <source>
        <dbReference type="Proteomes" id="UP000009885"/>
    </source>
</evidence>
<dbReference type="eggNOG" id="COG0824">
    <property type="taxonomic scope" value="Bacteria"/>
</dbReference>
<dbReference type="SUPFAM" id="SSF54637">
    <property type="entry name" value="Thioesterase/thiol ester dehydrase-isomerase"/>
    <property type="match status" value="1"/>
</dbReference>
<dbReference type="PATRIC" id="fig|1229783.3.peg.910"/>
<sequence length="290" mass="33772">MNAPLSYQGEVIEDWIDRNNHMNDAEYNRVFSETVNDFNNDMGLTNAYRNAHAYTVFTLELHTTYIKEITLGEQFDIRVLLIDLDEKRTHLFLEMYNTSQEIVATHEVMMMGISRKTRKPEPFPKAIMDNFKAYSEAQPKLNPHQSLGHLIHIPEKSFKTKQAQLTQTHLQSRLLDLKDDLKVKLITFNDQKQLYVSGPVTERIHQSFDLATLQGEQNMIEKLEGLLAEMDDEEALDEAIMKLFHINKRQLKLVEMQARQHIQDPDSLAGLLNETYRIHGYLNILTQITE</sequence>
<comment type="caution">
    <text evidence="1">The sequence shown here is derived from an EMBL/GenBank/DDBJ whole genome shotgun (WGS) entry which is preliminary data.</text>
</comment>
<dbReference type="STRING" id="1229783.C273_04515"/>
<keyword evidence="2" id="KW-1185">Reference proteome</keyword>
<name>K9ANR9_9STAP</name>
<dbReference type="CDD" id="cd00586">
    <property type="entry name" value="4HBT"/>
    <property type="match status" value="1"/>
</dbReference>
<evidence type="ECO:0000313" key="1">
    <source>
        <dbReference type="EMBL" id="EKU49038.1"/>
    </source>
</evidence>
<dbReference type="Proteomes" id="UP000009885">
    <property type="component" value="Unassembled WGS sequence"/>
</dbReference>